<proteinExistence type="predicted"/>
<dbReference type="Gene3D" id="3.30.70.3290">
    <property type="match status" value="1"/>
</dbReference>
<name>A0AAE3W7B3_9ACTN</name>
<evidence type="ECO:0000256" key="4">
    <source>
        <dbReference type="SAM" id="MobiDB-lite"/>
    </source>
</evidence>
<dbReference type="GO" id="GO:0004315">
    <property type="term" value="F:3-oxoacyl-[acyl-carrier-protein] synthase activity"/>
    <property type="evidence" value="ECO:0007669"/>
    <property type="project" value="InterPro"/>
</dbReference>
<dbReference type="PROSITE" id="PS52004">
    <property type="entry name" value="KS3_2"/>
    <property type="match status" value="1"/>
</dbReference>
<dbReference type="Pfam" id="PF00698">
    <property type="entry name" value="Acyl_transf_1"/>
    <property type="match status" value="1"/>
</dbReference>
<evidence type="ECO:0000256" key="2">
    <source>
        <dbReference type="ARBA" id="ARBA00022553"/>
    </source>
</evidence>
<dbReference type="InterPro" id="IPR001227">
    <property type="entry name" value="Ac_transferase_dom_sf"/>
</dbReference>
<dbReference type="GO" id="GO:0004312">
    <property type="term" value="F:fatty acid synthase activity"/>
    <property type="evidence" value="ECO:0007669"/>
    <property type="project" value="TreeGrafter"/>
</dbReference>
<dbReference type="Gene3D" id="1.10.1200.10">
    <property type="entry name" value="ACP-like"/>
    <property type="match status" value="1"/>
</dbReference>
<feature type="region of interest" description="Disordered" evidence="4">
    <location>
        <begin position="889"/>
        <end position="920"/>
    </location>
</feature>
<dbReference type="PROSITE" id="PS50075">
    <property type="entry name" value="CARRIER"/>
    <property type="match status" value="1"/>
</dbReference>
<dbReference type="InterPro" id="IPR016039">
    <property type="entry name" value="Thiolase-like"/>
</dbReference>
<dbReference type="SUPFAM" id="SSF55048">
    <property type="entry name" value="Probable ACP-binding domain of malonyl-CoA ACP transacylase"/>
    <property type="match status" value="1"/>
</dbReference>
<dbReference type="InterPro" id="IPR050091">
    <property type="entry name" value="PKS_NRPS_Biosynth_Enz"/>
</dbReference>
<keyword evidence="2" id="KW-0597">Phosphoprotein</keyword>
<evidence type="ECO:0000256" key="1">
    <source>
        <dbReference type="ARBA" id="ARBA00022450"/>
    </source>
</evidence>
<dbReference type="InterPro" id="IPR009081">
    <property type="entry name" value="PP-bd_ACP"/>
</dbReference>
<dbReference type="InterPro" id="IPR006162">
    <property type="entry name" value="Ppantetheine_attach_site"/>
</dbReference>
<dbReference type="EMBL" id="JAUSUZ010000001">
    <property type="protein sequence ID" value="MDQ0371183.1"/>
    <property type="molecule type" value="Genomic_DNA"/>
</dbReference>
<dbReference type="AlphaFoldDB" id="A0AAE3W7B3"/>
<dbReference type="SUPFAM" id="SSF53901">
    <property type="entry name" value="Thiolase-like"/>
    <property type="match status" value="1"/>
</dbReference>
<feature type="domain" description="Carrier" evidence="5">
    <location>
        <begin position="916"/>
        <end position="991"/>
    </location>
</feature>
<evidence type="ECO:0000313" key="8">
    <source>
        <dbReference type="Proteomes" id="UP001240236"/>
    </source>
</evidence>
<dbReference type="RefSeq" id="WP_307247750.1">
    <property type="nucleotide sequence ID" value="NZ_JAUSUZ010000001.1"/>
</dbReference>
<dbReference type="PROSITE" id="PS00012">
    <property type="entry name" value="PHOSPHOPANTETHEINE"/>
    <property type="match status" value="1"/>
</dbReference>
<dbReference type="SMART" id="SM00827">
    <property type="entry name" value="PKS_AT"/>
    <property type="match status" value="1"/>
</dbReference>
<accession>A0AAE3W7B3</accession>
<comment type="caution">
    <text evidence="7">The sequence shown here is derived from an EMBL/GenBank/DDBJ whole genome shotgun (WGS) entry which is preliminary data.</text>
</comment>
<dbReference type="GO" id="GO:0006633">
    <property type="term" value="P:fatty acid biosynthetic process"/>
    <property type="evidence" value="ECO:0007669"/>
    <property type="project" value="InterPro"/>
</dbReference>
<evidence type="ECO:0000259" key="5">
    <source>
        <dbReference type="PROSITE" id="PS50075"/>
    </source>
</evidence>
<dbReference type="GO" id="GO:0031177">
    <property type="term" value="F:phosphopantetheine binding"/>
    <property type="evidence" value="ECO:0007669"/>
    <property type="project" value="InterPro"/>
</dbReference>
<dbReference type="InterPro" id="IPR016036">
    <property type="entry name" value="Malonyl_transacylase_ACP-bd"/>
</dbReference>
<dbReference type="PROSITE" id="PS00606">
    <property type="entry name" value="KS3_1"/>
    <property type="match status" value="1"/>
</dbReference>
<protein>
    <submittedName>
        <fullName evidence="7">Acyl transferase domain-containing protein</fullName>
    </submittedName>
</protein>
<dbReference type="Pfam" id="PF16197">
    <property type="entry name" value="KAsynt_C_assoc"/>
    <property type="match status" value="1"/>
</dbReference>
<keyword evidence="8" id="KW-1185">Reference proteome</keyword>
<dbReference type="InterPro" id="IPR020806">
    <property type="entry name" value="PKS_PP-bd"/>
</dbReference>
<keyword evidence="1" id="KW-0596">Phosphopantetheine</keyword>
<dbReference type="PANTHER" id="PTHR43775:SF37">
    <property type="entry name" value="SI:DKEY-61P9.11"/>
    <property type="match status" value="1"/>
</dbReference>
<dbReference type="Gene3D" id="3.40.47.10">
    <property type="match status" value="1"/>
</dbReference>
<dbReference type="SUPFAM" id="SSF52151">
    <property type="entry name" value="FabD/lysophospholipase-like"/>
    <property type="match status" value="1"/>
</dbReference>
<evidence type="ECO:0000259" key="6">
    <source>
        <dbReference type="PROSITE" id="PS52004"/>
    </source>
</evidence>
<dbReference type="Pfam" id="PF00109">
    <property type="entry name" value="ketoacyl-synt"/>
    <property type="match status" value="1"/>
</dbReference>
<dbReference type="CDD" id="cd00833">
    <property type="entry name" value="PKS"/>
    <property type="match status" value="1"/>
</dbReference>
<evidence type="ECO:0000256" key="3">
    <source>
        <dbReference type="ARBA" id="ARBA00022679"/>
    </source>
</evidence>
<reference evidence="7 8" key="1">
    <citation type="submission" date="2023-07" db="EMBL/GenBank/DDBJ databases">
        <title>Sequencing the genomes of 1000 actinobacteria strains.</title>
        <authorList>
            <person name="Klenk H.-P."/>
        </authorList>
    </citation>
    <scope>NUCLEOTIDE SEQUENCE [LARGE SCALE GENOMIC DNA]</scope>
    <source>
        <strain evidence="7 8">DSM 44709</strain>
    </source>
</reference>
<dbReference type="Pfam" id="PF02801">
    <property type="entry name" value="Ketoacyl-synt_C"/>
    <property type="match status" value="1"/>
</dbReference>
<dbReference type="InterPro" id="IPR020841">
    <property type="entry name" value="PKS_Beta-ketoAc_synthase_dom"/>
</dbReference>
<dbReference type="InterPro" id="IPR032821">
    <property type="entry name" value="PKS_assoc"/>
</dbReference>
<dbReference type="InterPro" id="IPR014031">
    <property type="entry name" value="Ketoacyl_synth_C"/>
</dbReference>
<dbReference type="PANTHER" id="PTHR43775">
    <property type="entry name" value="FATTY ACID SYNTHASE"/>
    <property type="match status" value="1"/>
</dbReference>
<dbReference type="InterPro" id="IPR014030">
    <property type="entry name" value="Ketoacyl_synth_N"/>
</dbReference>
<keyword evidence="3 7" id="KW-0808">Transferase</keyword>
<organism evidence="7 8">
    <name type="scientific">Catenuloplanes indicus</name>
    <dbReference type="NCBI Taxonomy" id="137267"/>
    <lineage>
        <taxon>Bacteria</taxon>
        <taxon>Bacillati</taxon>
        <taxon>Actinomycetota</taxon>
        <taxon>Actinomycetes</taxon>
        <taxon>Micromonosporales</taxon>
        <taxon>Micromonosporaceae</taxon>
        <taxon>Catenuloplanes</taxon>
    </lineage>
</organism>
<feature type="domain" description="Ketosynthase family 3 (KS3)" evidence="6">
    <location>
        <begin position="10"/>
        <end position="424"/>
    </location>
</feature>
<dbReference type="Proteomes" id="UP001240236">
    <property type="component" value="Unassembled WGS sequence"/>
</dbReference>
<dbReference type="SUPFAM" id="SSF47336">
    <property type="entry name" value="ACP-like"/>
    <property type="match status" value="1"/>
</dbReference>
<dbReference type="SMART" id="SM00825">
    <property type="entry name" value="PKS_KS"/>
    <property type="match status" value="1"/>
</dbReference>
<evidence type="ECO:0000313" key="7">
    <source>
        <dbReference type="EMBL" id="MDQ0371183.1"/>
    </source>
</evidence>
<dbReference type="InterPro" id="IPR036736">
    <property type="entry name" value="ACP-like_sf"/>
</dbReference>
<dbReference type="InterPro" id="IPR016035">
    <property type="entry name" value="Acyl_Trfase/lysoPLipase"/>
</dbReference>
<dbReference type="InterPro" id="IPR014043">
    <property type="entry name" value="Acyl_transferase_dom"/>
</dbReference>
<sequence length="996" mass="103251">MTAPEYPEDNAFIAVIGMAGRFPGAADVDAFWHALRRGDESVRPVPAGAPVAGFTPAHGVLDGADEFDADHFGYAPNEAMIIDPQQRLFLECAHEALERAGYGAPPGRGRVGVFAGGSTTDYRAVLQSRLADLPFVDEWQLRLATAPDFLATRAAYKLGLHGPAVAVQTACSTSLVAVHLAMQALLAGECDTALAGGAAVHVPHPRIAYTEGGILSPDGHCRAFDADARGTVGGSAVAVVLLKPLSDALRDGDHVHAVLRGSAINNDGAGKVGFTAPSVAGQARVVRAAHLVADVDPDSITYVEAHGTGTPLGDPVEIAALTEAFRRGTQRRGYCAIGSVKTNIGHTDAAAGVTGLIKTVLAAEHGYLPPSLHFRAPNPEIDFAGSPFVVNAAGRPWEPDGIPRRAGVNALGVGGTNAHVIVEQPPARPPAPAVRAWHLLPLSARTPSALAATGDRLAGALTAGRHELSDVAWTLQTGRAAHPRRTYVVARDAVEAAAALRGLPAGPDPESGVTTGGAVATGTAPEVVFLFPGQGSQHVHMGRGLYEQEPVFRRHLDECARAAEPVLGFDLRAVLYPPAGDEVAEKRARDLLGGIETGQPAVFAVEYALLRLLTDWGVTPTAVAGHSLGAFAAACAAGVLSGADAARLVATRGMLLGTLPAGTMLAVRQPEAEVAASLPPGLTVAAVNGPGQCTVSGPAALTVAFAGELARRGVEARVLPIATAGHSPLVEPILDTFRQAVESVTLREPAVPLLSDTSGDWAGPSEVASAGYWARHLRAPVRFDRVLSRLGETPDRILLEIGPGRTLSTLARQHPGCRARAVRTLPHPAERTPEQAVVLAAVGELWSAGVGVRWPRMHEGRPARRVVLPTYPFERRRYLVSPAGPPAVAADAGPPLLNGDAAPSAPEPQEPTPGDRPADPVEAQVRTAFRQALGVAQLTGADDFFELGGDSITATKLAAWARGTFGVPVSAVHVLRTRTAASLAAHIRAGLSGVTT</sequence>
<dbReference type="SMART" id="SM00823">
    <property type="entry name" value="PKS_PP"/>
    <property type="match status" value="1"/>
</dbReference>
<dbReference type="Gene3D" id="3.40.366.10">
    <property type="entry name" value="Malonyl-Coenzyme A Acyl Carrier Protein, domain 2"/>
    <property type="match status" value="1"/>
</dbReference>
<dbReference type="Gene3D" id="3.30.70.250">
    <property type="entry name" value="Malonyl-CoA ACP transacylase, ACP-binding"/>
    <property type="match status" value="1"/>
</dbReference>
<dbReference type="InterPro" id="IPR018201">
    <property type="entry name" value="Ketoacyl_synth_AS"/>
</dbReference>
<dbReference type="Pfam" id="PF00550">
    <property type="entry name" value="PP-binding"/>
    <property type="match status" value="1"/>
</dbReference>
<gene>
    <name evidence="7" type="ORF">J2S42_007852</name>
</gene>